<dbReference type="Proteomes" id="UP000034810">
    <property type="component" value="Unassembled WGS sequence"/>
</dbReference>
<organism evidence="1 2">
    <name type="scientific">Candidatus Wolfebacteria bacterium GW2011_GWC1_43_10</name>
    <dbReference type="NCBI Taxonomy" id="1619011"/>
    <lineage>
        <taxon>Bacteria</taxon>
        <taxon>Candidatus Wolfeibacteriota</taxon>
    </lineage>
</organism>
<sequence>MKKIYYNKLIRDKIPERIRRSGGDYKVRTLGQKSFCRELIKKVGEEADGLLSAKNKKELIFELADVIDVIDEMKRIEKIKDSQIRMAQKENFLKKGGFKKKIYLIWSSDTGYKTNERRYKK</sequence>
<dbReference type="EMBL" id="LCFA01000003">
    <property type="protein sequence ID" value="KKS82929.1"/>
    <property type="molecule type" value="Genomic_DNA"/>
</dbReference>
<evidence type="ECO:0000313" key="2">
    <source>
        <dbReference type="Proteomes" id="UP000034810"/>
    </source>
</evidence>
<accession>A0A0G1CBY2</accession>
<dbReference type="AlphaFoldDB" id="A0A0G1CBY2"/>
<gene>
    <name evidence="1" type="ORF">UV58_C0003G0003</name>
</gene>
<reference evidence="1 2" key="1">
    <citation type="journal article" date="2015" name="Nature">
        <title>rRNA introns, odd ribosomes, and small enigmatic genomes across a large radiation of phyla.</title>
        <authorList>
            <person name="Brown C.T."/>
            <person name="Hug L.A."/>
            <person name="Thomas B.C."/>
            <person name="Sharon I."/>
            <person name="Castelle C.J."/>
            <person name="Singh A."/>
            <person name="Wilkins M.J."/>
            <person name="Williams K.H."/>
            <person name="Banfield J.F."/>
        </authorList>
    </citation>
    <scope>NUCLEOTIDE SEQUENCE [LARGE SCALE GENOMIC DNA]</scope>
</reference>
<proteinExistence type="predicted"/>
<dbReference type="CDD" id="cd11532">
    <property type="entry name" value="NTP-PPase_COG4997"/>
    <property type="match status" value="1"/>
</dbReference>
<protein>
    <recommendedName>
        <fullName evidence="3">Phosphoribosyl-ATP pyrophosphohydrolase</fullName>
    </recommendedName>
</protein>
<comment type="caution">
    <text evidence="1">The sequence shown here is derived from an EMBL/GenBank/DDBJ whole genome shotgun (WGS) entry which is preliminary data.</text>
</comment>
<evidence type="ECO:0008006" key="3">
    <source>
        <dbReference type="Google" id="ProtNLM"/>
    </source>
</evidence>
<evidence type="ECO:0000313" key="1">
    <source>
        <dbReference type="EMBL" id="KKS82929.1"/>
    </source>
</evidence>
<name>A0A0G1CBY2_9BACT</name>
<dbReference type="InterPro" id="IPR038735">
    <property type="entry name" value="MSMEG_1276-like_NTP-PPase_dom"/>
</dbReference>